<accession>A0ABW0DUU4</accession>
<keyword evidence="2" id="KW-1185">Reference proteome</keyword>
<protein>
    <submittedName>
        <fullName evidence="1">Uncharacterized protein</fullName>
    </submittedName>
</protein>
<sequence length="48" mass="5295">MGAARWIDARDATADLRLLSRDGGALDLMPGKPKVLARWSSDREPTEQ</sequence>
<comment type="caution">
    <text evidence="1">The sequence shown here is derived from an EMBL/GenBank/DDBJ whole genome shotgun (WGS) entry which is preliminary data.</text>
</comment>
<organism evidence="1 2">
    <name type="scientific">Streptomyces atrovirens</name>
    <dbReference type="NCBI Taxonomy" id="285556"/>
    <lineage>
        <taxon>Bacteria</taxon>
        <taxon>Bacillati</taxon>
        <taxon>Actinomycetota</taxon>
        <taxon>Actinomycetes</taxon>
        <taxon>Kitasatosporales</taxon>
        <taxon>Streptomycetaceae</taxon>
        <taxon>Streptomyces</taxon>
    </lineage>
</organism>
<proteinExistence type="predicted"/>
<name>A0ABW0DUU4_9ACTN</name>
<evidence type="ECO:0000313" key="2">
    <source>
        <dbReference type="Proteomes" id="UP001596035"/>
    </source>
</evidence>
<reference evidence="2" key="1">
    <citation type="journal article" date="2019" name="Int. J. Syst. Evol. Microbiol.">
        <title>The Global Catalogue of Microorganisms (GCM) 10K type strain sequencing project: providing services to taxonomists for standard genome sequencing and annotation.</title>
        <authorList>
            <consortium name="The Broad Institute Genomics Platform"/>
            <consortium name="The Broad Institute Genome Sequencing Center for Infectious Disease"/>
            <person name="Wu L."/>
            <person name="Ma J."/>
        </authorList>
    </citation>
    <scope>NUCLEOTIDE SEQUENCE [LARGE SCALE GENOMIC DNA]</scope>
    <source>
        <strain evidence="2">CGMCC 4.7131</strain>
    </source>
</reference>
<dbReference type="Proteomes" id="UP001596035">
    <property type="component" value="Unassembled WGS sequence"/>
</dbReference>
<gene>
    <name evidence="1" type="ORF">ACFPWV_18015</name>
</gene>
<evidence type="ECO:0000313" key="1">
    <source>
        <dbReference type="EMBL" id="MFC5241797.1"/>
    </source>
</evidence>
<dbReference type="RefSeq" id="WP_344562259.1">
    <property type="nucleotide sequence ID" value="NZ_BAAATG010000023.1"/>
</dbReference>
<dbReference type="EMBL" id="JBHSKN010000016">
    <property type="protein sequence ID" value="MFC5241797.1"/>
    <property type="molecule type" value="Genomic_DNA"/>
</dbReference>